<name>A0ABX1JXZ1_9CELL</name>
<organism evidence="1 2">
    <name type="scientific">Cellulomonas septica</name>
    <dbReference type="NCBI Taxonomy" id="285080"/>
    <lineage>
        <taxon>Bacteria</taxon>
        <taxon>Bacillati</taxon>
        <taxon>Actinomycetota</taxon>
        <taxon>Actinomycetes</taxon>
        <taxon>Micrococcales</taxon>
        <taxon>Cellulomonadaceae</taxon>
        <taxon>Cellulomonas</taxon>
    </lineage>
</organism>
<evidence type="ECO:0000313" key="1">
    <source>
        <dbReference type="EMBL" id="NKY39205.1"/>
    </source>
</evidence>
<reference evidence="1 2" key="1">
    <citation type="submission" date="2020-04" db="EMBL/GenBank/DDBJ databases">
        <title>MicrobeNet Type strains.</title>
        <authorList>
            <person name="Nicholson A.C."/>
        </authorList>
    </citation>
    <scope>NUCLEOTIDE SEQUENCE [LARGE SCALE GENOMIC DNA]</scope>
    <source>
        <strain evidence="1 2">ATCC BAA-787</strain>
    </source>
</reference>
<proteinExistence type="predicted"/>
<dbReference type="RefSeq" id="WP_210728249.1">
    <property type="nucleotide sequence ID" value="NZ_JAAXOY010000116.1"/>
</dbReference>
<dbReference type="Proteomes" id="UP000777774">
    <property type="component" value="Unassembled WGS sequence"/>
</dbReference>
<keyword evidence="2" id="KW-1185">Reference proteome</keyword>
<sequence length="316" mass="33410">RAAADAAGLDAAAAQAAADDAAATYETRLAQQQVEQRSTTAGSGPGGTGTANDTHRYWSCLTSVDSALGSPAMCMEGFTAFGEVMLNPAKCDTPAARDSLGCQMYDEFQQFVGDNGDLMWDVAQLALGLCGLIPGVGEVCDGLDMAVSAYRGDWGGAALSLFAMVPAVGAGVGIAKVTKQVDRLRGSIDEILDALDTRAAQNLVARNPRDMAVNPKAPDALSLKRPIGSSATQNQALQDRIDELNALGARDMRVNQQQVALNDVRVGINRPDLQYTLDGRRHYEEYDTNASNRGPEHEARILSNDPDGVVTLHTVD</sequence>
<comment type="caution">
    <text evidence="1">The sequence shown here is derived from an EMBL/GenBank/DDBJ whole genome shotgun (WGS) entry which is preliminary data.</text>
</comment>
<dbReference type="EMBL" id="JAAXOY010000116">
    <property type="protein sequence ID" value="NKY39205.1"/>
    <property type="molecule type" value="Genomic_DNA"/>
</dbReference>
<protein>
    <recommendedName>
        <fullName evidence="3">Pre-toxin TG domain-containing protein</fullName>
    </recommendedName>
</protein>
<accession>A0ABX1JXZ1</accession>
<dbReference type="CDD" id="cd20745">
    <property type="entry name" value="FIX_RhsA_AHH_HNH-like"/>
    <property type="match status" value="1"/>
</dbReference>
<feature type="non-terminal residue" evidence="1">
    <location>
        <position position="1"/>
    </location>
</feature>
<evidence type="ECO:0000313" key="2">
    <source>
        <dbReference type="Proteomes" id="UP000777774"/>
    </source>
</evidence>
<gene>
    <name evidence="1" type="ORF">HGA02_06550</name>
</gene>
<evidence type="ECO:0008006" key="3">
    <source>
        <dbReference type="Google" id="ProtNLM"/>
    </source>
</evidence>